<keyword evidence="12" id="KW-0539">Nucleus</keyword>
<evidence type="ECO:0000256" key="5">
    <source>
        <dbReference type="ARBA" id="ARBA00005279"/>
    </source>
</evidence>
<dbReference type="PROSITE" id="PS00893">
    <property type="entry name" value="NUDIX_BOX"/>
    <property type="match status" value="1"/>
</dbReference>
<evidence type="ECO:0000256" key="11">
    <source>
        <dbReference type="ARBA" id="ARBA00023211"/>
    </source>
</evidence>
<dbReference type="PROSITE" id="PS51462">
    <property type="entry name" value="NUDIX"/>
    <property type="match status" value="1"/>
</dbReference>
<dbReference type="InterPro" id="IPR044099">
    <property type="entry name" value="Dcp2_NUDIX"/>
</dbReference>
<dbReference type="SUPFAM" id="SSF140586">
    <property type="entry name" value="Dcp2 domain-like"/>
    <property type="match status" value="1"/>
</dbReference>
<gene>
    <name evidence="19" type="ORF">CLUMA_CG006562</name>
</gene>
<dbReference type="EMBL" id="CVRI01000036">
    <property type="protein sequence ID" value="CRK92973.1"/>
    <property type="molecule type" value="Genomic_DNA"/>
</dbReference>
<dbReference type="GO" id="GO:0005634">
    <property type="term" value="C:nucleus"/>
    <property type="evidence" value="ECO:0007669"/>
    <property type="project" value="UniProtKB-SubCell"/>
</dbReference>
<dbReference type="InterPro" id="IPR015797">
    <property type="entry name" value="NUDIX_hydrolase-like_dom_sf"/>
</dbReference>
<organism evidence="19 20">
    <name type="scientific">Clunio marinus</name>
    <dbReference type="NCBI Taxonomy" id="568069"/>
    <lineage>
        <taxon>Eukaryota</taxon>
        <taxon>Metazoa</taxon>
        <taxon>Ecdysozoa</taxon>
        <taxon>Arthropoda</taxon>
        <taxon>Hexapoda</taxon>
        <taxon>Insecta</taxon>
        <taxon>Pterygota</taxon>
        <taxon>Neoptera</taxon>
        <taxon>Endopterygota</taxon>
        <taxon>Diptera</taxon>
        <taxon>Nematocera</taxon>
        <taxon>Chironomoidea</taxon>
        <taxon>Chironomidae</taxon>
        <taxon>Clunio</taxon>
    </lineage>
</organism>
<keyword evidence="11" id="KW-0464">Manganese</keyword>
<evidence type="ECO:0000256" key="14">
    <source>
        <dbReference type="ARBA" id="ARBA00060003"/>
    </source>
</evidence>
<dbReference type="GO" id="GO:0000184">
    <property type="term" value="P:nuclear-transcribed mRNA catabolic process, nonsense-mediated decay"/>
    <property type="evidence" value="ECO:0007669"/>
    <property type="project" value="InterPro"/>
</dbReference>
<dbReference type="InterPro" id="IPR007722">
    <property type="entry name" value="DCP2_BoxA"/>
</dbReference>
<evidence type="ECO:0000256" key="2">
    <source>
        <dbReference type="ARBA" id="ARBA00001946"/>
    </source>
</evidence>
<evidence type="ECO:0000256" key="12">
    <source>
        <dbReference type="ARBA" id="ARBA00023242"/>
    </source>
</evidence>
<dbReference type="Pfam" id="PF05026">
    <property type="entry name" value="DCP2"/>
    <property type="match status" value="1"/>
</dbReference>
<proteinExistence type="inferred from homology"/>
<dbReference type="SUPFAM" id="SSF55811">
    <property type="entry name" value="Nudix"/>
    <property type="match status" value="1"/>
</dbReference>
<dbReference type="GO" id="GO:0003723">
    <property type="term" value="F:RNA binding"/>
    <property type="evidence" value="ECO:0007669"/>
    <property type="project" value="UniProtKB-KW"/>
</dbReference>
<name>A0A1J1HY77_9DIPT</name>
<comment type="function">
    <text evidence="14">Decapping metalloenzyme that catalyzes the cleavage of the cap structure on mRNAs. Removes the 7-methyl guanine cap structure from mRNA molecules, yielding a 5'-phosphorylated mRNA fragment and 7m-GDP. Necessary for the degradation of mRNAs, both in normal mRNA turnover and in nonsense-mediated mRNA decay. Plays a role in replication-dependent histone mRNA degradation. Has higher activity towards mRNAs that lack a poly(A) tail. Has no activity towards a cap structure lacking an RNA moiety. The presence of a N(6)-methyladenosine methylation at the second transcribed position of mRNAs (N(6),2'-O-dimethyladenosine cap; m6A(m)) provides resistance to DCP2-mediated decapping. Blocks autophagy in nutrient-rich conditions by repressing the expression of ATG-related genes through degradation of their transcripts.</text>
</comment>
<dbReference type="PANTHER" id="PTHR23114">
    <property type="entry name" value="M7GPPPN-MRNA HYDROLASE"/>
    <property type="match status" value="1"/>
</dbReference>
<comment type="catalytic activity">
    <reaction evidence="13">
        <text>a 5'-end (N(7)-methyl 5'-triphosphoguanosine)-ribonucleoside in mRNA + H2O = N(7)-methyl-GDP + a 5'-end phospho-ribonucleoside in mRNA + 2 H(+)</text>
        <dbReference type="Rhea" id="RHEA:67484"/>
        <dbReference type="Rhea" id="RHEA-COMP:15692"/>
        <dbReference type="Rhea" id="RHEA-COMP:17167"/>
        <dbReference type="ChEBI" id="CHEBI:15377"/>
        <dbReference type="ChEBI" id="CHEBI:15378"/>
        <dbReference type="ChEBI" id="CHEBI:63714"/>
        <dbReference type="ChEBI" id="CHEBI:138282"/>
        <dbReference type="ChEBI" id="CHEBI:156461"/>
        <dbReference type="EC" id="3.6.1.62"/>
    </reaction>
    <physiologicalReaction direction="left-to-right" evidence="13">
        <dbReference type="Rhea" id="RHEA:67485"/>
    </physiologicalReaction>
</comment>
<protein>
    <recommendedName>
        <fullName evidence="15">m7GpppN-mRNA hydrolase</fullName>
    </recommendedName>
    <alternativeName>
        <fullName evidence="16">mRNA-decapping enzyme 2</fullName>
    </alternativeName>
</protein>
<feature type="region of interest" description="Disordered" evidence="17">
    <location>
        <begin position="315"/>
        <end position="372"/>
    </location>
</feature>
<dbReference type="CDD" id="cd03672">
    <property type="entry name" value="NUDIX_Dcp2p_Nudt20"/>
    <property type="match status" value="1"/>
</dbReference>
<comment type="subcellular location">
    <subcellularLocation>
        <location evidence="4">Cytoplasm</location>
        <location evidence="4">P-body</location>
    </subcellularLocation>
    <subcellularLocation>
        <location evidence="3">Nucleus</location>
    </subcellularLocation>
</comment>
<dbReference type="FunFam" id="3.90.79.10:FF:000003">
    <property type="entry name" value="M7GpppN-mRNA hydrolase isoform 2"/>
    <property type="match status" value="1"/>
</dbReference>
<evidence type="ECO:0000313" key="19">
    <source>
        <dbReference type="EMBL" id="CRK92973.1"/>
    </source>
</evidence>
<evidence type="ECO:0000256" key="4">
    <source>
        <dbReference type="ARBA" id="ARBA00004201"/>
    </source>
</evidence>
<keyword evidence="9" id="KW-0378">Hydrolase</keyword>
<dbReference type="Pfam" id="PF00293">
    <property type="entry name" value="NUDIX"/>
    <property type="match status" value="1"/>
</dbReference>
<evidence type="ECO:0000256" key="16">
    <source>
        <dbReference type="ARBA" id="ARBA00078183"/>
    </source>
</evidence>
<dbReference type="OrthoDB" id="18996at2759"/>
<evidence type="ECO:0000256" key="17">
    <source>
        <dbReference type="SAM" id="MobiDB-lite"/>
    </source>
</evidence>
<evidence type="ECO:0000256" key="13">
    <source>
        <dbReference type="ARBA" id="ARBA00047661"/>
    </source>
</evidence>
<evidence type="ECO:0000256" key="6">
    <source>
        <dbReference type="ARBA" id="ARBA00022490"/>
    </source>
</evidence>
<reference evidence="19 20" key="1">
    <citation type="submission" date="2015-04" db="EMBL/GenBank/DDBJ databases">
        <authorList>
            <person name="Syromyatnikov M.Y."/>
            <person name="Popov V.N."/>
        </authorList>
    </citation>
    <scope>NUCLEOTIDE SEQUENCE [LARGE SCALE GENOMIC DNA]</scope>
</reference>
<keyword evidence="7" id="KW-0597">Phosphoprotein</keyword>
<sequence>MSQIPSNMRKVPVHILDDLSSKFLINLPDGEKSDLIRLFFQIELAHWFFLDFYCTQEENSVYSCGIKQFALTIFEHIPFLNHHIVDLNTILEQWRSYKMSVPTYGTILLTPDMKHCLLVQSFFAKNSWSFPKGKVNENEDPVKCAIREVYEETGFDCSNLINPNDFVEGQTSNYQYTRLYIVKNVPIDTKFCPRTRNEIKDCSWFAIDQLPNNRNDDGYIKDQRKIRANSFFMILPFISKLKHWIMNERGSYGHNKKKHQGQRNGNKKNLIFTKQPSSPFFQSNVDHQFRNGKQRNKSTSDVIDVFKNGNGNNTYYNDHLKLQPRTSTPINSPFAQSSSSAFRPTNSEKNGKFNKKSKGNGKINQLQSQNRNEKKVFNDIKENIQPIVNVKPFAMDMPECWKNFKFDHQKLFSIL</sequence>
<dbReference type="SMART" id="SM01125">
    <property type="entry name" value="DCP2"/>
    <property type="match status" value="1"/>
</dbReference>
<dbReference type="InterPro" id="IPR000086">
    <property type="entry name" value="NUDIX_hydrolase_dom"/>
</dbReference>
<keyword evidence="20" id="KW-1185">Reference proteome</keyword>
<evidence type="ECO:0000259" key="18">
    <source>
        <dbReference type="PROSITE" id="PS51462"/>
    </source>
</evidence>
<evidence type="ECO:0000256" key="10">
    <source>
        <dbReference type="ARBA" id="ARBA00022884"/>
    </source>
</evidence>
<dbReference type="STRING" id="568069.A0A1J1HY77"/>
<dbReference type="InterPro" id="IPR020084">
    <property type="entry name" value="NUDIX_hydrolase_CS"/>
</dbReference>
<keyword evidence="10" id="KW-0694">RNA-binding</keyword>
<comment type="cofactor">
    <cofactor evidence="2">
        <name>Mg(2+)</name>
        <dbReference type="ChEBI" id="CHEBI:18420"/>
    </cofactor>
</comment>
<dbReference type="PANTHER" id="PTHR23114:SF17">
    <property type="entry name" value="M7GPPPN-MRNA HYDROLASE"/>
    <property type="match status" value="1"/>
</dbReference>
<dbReference type="GO" id="GO:0000290">
    <property type="term" value="P:deadenylation-dependent decapping of nuclear-transcribed mRNA"/>
    <property type="evidence" value="ECO:0007669"/>
    <property type="project" value="InterPro"/>
</dbReference>
<dbReference type="Gene3D" id="3.90.79.10">
    <property type="entry name" value="Nucleoside Triphosphate Pyrophosphohydrolase"/>
    <property type="match status" value="1"/>
</dbReference>
<comment type="similarity">
    <text evidence="5">Belongs to the Nudix hydrolase family. DCP2 subfamily.</text>
</comment>
<dbReference type="GO" id="GO:0000932">
    <property type="term" value="C:P-body"/>
    <property type="evidence" value="ECO:0007669"/>
    <property type="project" value="UniProtKB-SubCell"/>
</dbReference>
<accession>A0A1J1HY77</accession>
<keyword evidence="6" id="KW-0963">Cytoplasm</keyword>
<comment type="cofactor">
    <cofactor evidence="1">
        <name>Mn(2+)</name>
        <dbReference type="ChEBI" id="CHEBI:29035"/>
    </cofactor>
</comment>
<dbReference type="AlphaFoldDB" id="A0A1J1HY77"/>
<dbReference type="Gene3D" id="1.10.10.1050">
    <property type="entry name" value="Dcp2, box A domain"/>
    <property type="match status" value="1"/>
</dbReference>
<dbReference type="FunFam" id="1.10.10.1050:FF:000001">
    <property type="entry name" value="M7GpppN-mRNA hydrolase isoform 2"/>
    <property type="match status" value="1"/>
</dbReference>
<dbReference type="GO" id="GO:0030145">
    <property type="term" value="F:manganese ion binding"/>
    <property type="evidence" value="ECO:0007669"/>
    <property type="project" value="InterPro"/>
</dbReference>
<dbReference type="InterPro" id="IPR036189">
    <property type="entry name" value="DCP2_BoxA_sf"/>
</dbReference>
<evidence type="ECO:0000256" key="9">
    <source>
        <dbReference type="ARBA" id="ARBA00022801"/>
    </source>
</evidence>
<evidence type="ECO:0000313" key="20">
    <source>
        <dbReference type="Proteomes" id="UP000183832"/>
    </source>
</evidence>
<feature type="domain" description="Nudix hydrolase" evidence="18">
    <location>
        <begin position="99"/>
        <end position="228"/>
    </location>
</feature>
<feature type="compositionally biased region" description="Polar residues" evidence="17">
    <location>
        <begin position="324"/>
        <end position="348"/>
    </location>
</feature>
<evidence type="ECO:0000256" key="3">
    <source>
        <dbReference type="ARBA" id="ARBA00004123"/>
    </source>
</evidence>
<keyword evidence="8" id="KW-0479">Metal-binding</keyword>
<evidence type="ECO:0000256" key="7">
    <source>
        <dbReference type="ARBA" id="ARBA00022553"/>
    </source>
</evidence>
<dbReference type="Proteomes" id="UP000183832">
    <property type="component" value="Unassembled WGS sequence"/>
</dbReference>
<dbReference type="GO" id="GO:0140933">
    <property type="term" value="F:5'-(N(7)-methylguanosine 5'-triphospho)-[mRNA] hydrolase activity"/>
    <property type="evidence" value="ECO:0007669"/>
    <property type="project" value="UniProtKB-EC"/>
</dbReference>
<evidence type="ECO:0000256" key="1">
    <source>
        <dbReference type="ARBA" id="ARBA00001936"/>
    </source>
</evidence>
<evidence type="ECO:0000256" key="15">
    <source>
        <dbReference type="ARBA" id="ARBA00068566"/>
    </source>
</evidence>
<evidence type="ECO:0000256" key="8">
    <source>
        <dbReference type="ARBA" id="ARBA00022723"/>
    </source>
</evidence>